<evidence type="ECO:0000256" key="1">
    <source>
        <dbReference type="ARBA" id="ARBA00022553"/>
    </source>
</evidence>
<dbReference type="InterPro" id="IPR039420">
    <property type="entry name" value="WalR-like"/>
</dbReference>
<evidence type="ECO:0000256" key="4">
    <source>
        <dbReference type="PROSITE-ProRule" id="PRU01091"/>
    </source>
</evidence>
<name>A0ABR9IZI5_RHIVS</name>
<evidence type="ECO:0000256" key="3">
    <source>
        <dbReference type="ARBA" id="ARBA00023125"/>
    </source>
</evidence>
<dbReference type="EMBL" id="JADBEC010000002">
    <property type="protein sequence ID" value="MBE1508633.1"/>
    <property type="molecule type" value="Genomic_DNA"/>
</dbReference>
<protein>
    <submittedName>
        <fullName evidence="6">DNA-binding response OmpR family regulator</fullName>
    </submittedName>
</protein>
<dbReference type="InterPro" id="IPR016032">
    <property type="entry name" value="Sig_transdc_resp-reg_C-effctor"/>
</dbReference>
<dbReference type="Pfam" id="PF00486">
    <property type="entry name" value="Trans_reg_C"/>
    <property type="match status" value="1"/>
</dbReference>
<evidence type="ECO:0000313" key="7">
    <source>
        <dbReference type="Proteomes" id="UP000620262"/>
    </source>
</evidence>
<dbReference type="InterPro" id="IPR036388">
    <property type="entry name" value="WH-like_DNA-bd_sf"/>
</dbReference>
<feature type="DNA-binding region" description="OmpR/PhoB-type" evidence="4">
    <location>
        <begin position="130"/>
        <end position="229"/>
    </location>
</feature>
<accession>A0ABR9IZI5</accession>
<sequence>MMQKILFEERDLERAAEVTRFFERHLVSLSVRAPMTFDSDTAPYRAADAILLSLGADASEVARYVSYVCPQVTCPIIVVSDRVLSDIEALKILESGASDCLASPYCDRVLLARVRARVRRNIIVRARMRPQNYRFDKFGLDTQSRELLTARSSARLPRKECTLLMHFMLNNHAAITREELLEVVSAEDLDLSDRSIDSLVSRLRERLVAMGGRAEIIRTIRGFGYAFESTVEPIAGDEDLRALL</sequence>
<dbReference type="RefSeq" id="WP_192732197.1">
    <property type="nucleotide sequence ID" value="NZ_BAAAVL010000011.1"/>
</dbReference>
<dbReference type="CDD" id="cd00383">
    <property type="entry name" value="trans_reg_C"/>
    <property type="match status" value="1"/>
</dbReference>
<dbReference type="InterPro" id="IPR001867">
    <property type="entry name" value="OmpR/PhoB-type_DNA-bd"/>
</dbReference>
<keyword evidence="1" id="KW-0597">Phosphoprotein</keyword>
<reference evidence="6 7" key="1">
    <citation type="submission" date="2020-10" db="EMBL/GenBank/DDBJ databases">
        <title>Sequencing the genomes of 1000 actinobacteria strains.</title>
        <authorList>
            <person name="Klenk H.-P."/>
        </authorList>
    </citation>
    <scope>NUCLEOTIDE SEQUENCE [LARGE SCALE GENOMIC DNA]</scope>
    <source>
        <strain evidence="6 7">DSM 7307</strain>
    </source>
</reference>
<dbReference type="Gene3D" id="6.10.250.690">
    <property type="match status" value="1"/>
</dbReference>
<evidence type="ECO:0000256" key="2">
    <source>
        <dbReference type="ARBA" id="ARBA00023012"/>
    </source>
</evidence>
<keyword evidence="3 4" id="KW-0238">DNA-binding</keyword>
<proteinExistence type="predicted"/>
<dbReference type="SUPFAM" id="SSF52172">
    <property type="entry name" value="CheY-like"/>
    <property type="match status" value="1"/>
</dbReference>
<organism evidence="6 7">
    <name type="scientific">Rhizobium viscosum</name>
    <name type="common">Arthrobacter viscosus</name>
    <dbReference type="NCBI Taxonomy" id="1673"/>
    <lineage>
        <taxon>Bacteria</taxon>
        <taxon>Pseudomonadati</taxon>
        <taxon>Pseudomonadota</taxon>
        <taxon>Alphaproteobacteria</taxon>
        <taxon>Hyphomicrobiales</taxon>
        <taxon>Rhizobiaceae</taxon>
        <taxon>Rhizobium/Agrobacterium group</taxon>
        <taxon>Rhizobium</taxon>
    </lineage>
</organism>
<dbReference type="PANTHER" id="PTHR48111:SF40">
    <property type="entry name" value="PHOSPHATE REGULON TRANSCRIPTIONAL REGULATORY PROTEIN PHOB"/>
    <property type="match status" value="1"/>
</dbReference>
<evidence type="ECO:0000313" key="6">
    <source>
        <dbReference type="EMBL" id="MBE1508633.1"/>
    </source>
</evidence>
<dbReference type="SUPFAM" id="SSF46894">
    <property type="entry name" value="C-terminal effector domain of the bipartite response regulators"/>
    <property type="match status" value="1"/>
</dbReference>
<dbReference type="PANTHER" id="PTHR48111">
    <property type="entry name" value="REGULATOR OF RPOS"/>
    <property type="match status" value="1"/>
</dbReference>
<dbReference type="Gene3D" id="1.10.10.10">
    <property type="entry name" value="Winged helix-like DNA-binding domain superfamily/Winged helix DNA-binding domain"/>
    <property type="match status" value="1"/>
</dbReference>
<dbReference type="GO" id="GO:0003677">
    <property type="term" value="F:DNA binding"/>
    <property type="evidence" value="ECO:0007669"/>
    <property type="project" value="UniProtKB-KW"/>
</dbReference>
<keyword evidence="7" id="KW-1185">Reference proteome</keyword>
<dbReference type="InterPro" id="IPR011006">
    <property type="entry name" value="CheY-like_superfamily"/>
</dbReference>
<dbReference type="Proteomes" id="UP000620262">
    <property type="component" value="Unassembled WGS sequence"/>
</dbReference>
<keyword evidence="2" id="KW-0902">Two-component regulatory system</keyword>
<evidence type="ECO:0000259" key="5">
    <source>
        <dbReference type="PROSITE" id="PS51755"/>
    </source>
</evidence>
<comment type="caution">
    <text evidence="6">The sequence shown here is derived from an EMBL/GenBank/DDBJ whole genome shotgun (WGS) entry which is preliminary data.</text>
</comment>
<gene>
    <name evidence="6" type="ORF">H4W29_005878</name>
</gene>
<dbReference type="PROSITE" id="PS51755">
    <property type="entry name" value="OMPR_PHOB"/>
    <property type="match status" value="1"/>
</dbReference>
<feature type="domain" description="OmpR/PhoB-type" evidence="5">
    <location>
        <begin position="130"/>
        <end position="229"/>
    </location>
</feature>
<dbReference type="SMART" id="SM00862">
    <property type="entry name" value="Trans_reg_C"/>
    <property type="match status" value="1"/>
</dbReference>